<dbReference type="EMBL" id="JARKHS020020308">
    <property type="protein sequence ID" value="KAK8770975.1"/>
    <property type="molecule type" value="Genomic_DNA"/>
</dbReference>
<accession>A0AAQ4E8H1</accession>
<reference evidence="1 2" key="1">
    <citation type="journal article" date="2023" name="Arcadia Sci">
        <title>De novo assembly of a long-read Amblyomma americanum tick genome.</title>
        <authorList>
            <person name="Chou S."/>
            <person name="Poskanzer K.E."/>
            <person name="Rollins M."/>
            <person name="Thuy-Boun P.S."/>
        </authorList>
    </citation>
    <scope>NUCLEOTIDE SEQUENCE [LARGE SCALE GENOMIC DNA]</scope>
    <source>
        <strain evidence="1">F_SG_1</strain>
        <tissue evidence="1">Salivary glands</tissue>
    </source>
</reference>
<evidence type="ECO:0000313" key="1">
    <source>
        <dbReference type="EMBL" id="KAK8770975.1"/>
    </source>
</evidence>
<gene>
    <name evidence="1" type="ORF">V5799_025781</name>
</gene>
<sequence length="84" mass="9628">MTPLCCHENTSQILLFYTQQTTHNHASKLTSPSRRLFHPSTLLRPPHLRRQETKPHCFPAPRSQFAATDLQKVISTSQGIYATR</sequence>
<dbReference type="Proteomes" id="UP001321473">
    <property type="component" value="Unassembled WGS sequence"/>
</dbReference>
<keyword evidence="2" id="KW-1185">Reference proteome</keyword>
<organism evidence="1 2">
    <name type="scientific">Amblyomma americanum</name>
    <name type="common">Lone star tick</name>
    <dbReference type="NCBI Taxonomy" id="6943"/>
    <lineage>
        <taxon>Eukaryota</taxon>
        <taxon>Metazoa</taxon>
        <taxon>Ecdysozoa</taxon>
        <taxon>Arthropoda</taxon>
        <taxon>Chelicerata</taxon>
        <taxon>Arachnida</taxon>
        <taxon>Acari</taxon>
        <taxon>Parasitiformes</taxon>
        <taxon>Ixodida</taxon>
        <taxon>Ixodoidea</taxon>
        <taxon>Ixodidae</taxon>
        <taxon>Amblyomminae</taxon>
        <taxon>Amblyomma</taxon>
    </lineage>
</organism>
<proteinExistence type="predicted"/>
<protein>
    <submittedName>
        <fullName evidence="1">Uncharacterized protein</fullName>
    </submittedName>
</protein>
<name>A0AAQ4E8H1_AMBAM</name>
<dbReference type="AlphaFoldDB" id="A0AAQ4E8H1"/>
<evidence type="ECO:0000313" key="2">
    <source>
        <dbReference type="Proteomes" id="UP001321473"/>
    </source>
</evidence>
<comment type="caution">
    <text evidence="1">The sequence shown here is derived from an EMBL/GenBank/DDBJ whole genome shotgun (WGS) entry which is preliminary data.</text>
</comment>